<dbReference type="InterPro" id="IPR039248">
    <property type="entry name" value="Ptase_RsbX"/>
</dbReference>
<evidence type="ECO:0000313" key="2">
    <source>
        <dbReference type="Proteomes" id="UP000318141"/>
    </source>
</evidence>
<evidence type="ECO:0000313" key="1">
    <source>
        <dbReference type="EMBL" id="TWG88460.1"/>
    </source>
</evidence>
<accession>A0A562BUH7</accession>
<comment type="caution">
    <text evidence="1">The sequence shown here is derived from an EMBL/GenBank/DDBJ whole genome shotgun (WGS) entry which is preliminary data.</text>
</comment>
<organism evidence="1 2">
    <name type="scientific">Cupriavidus gilardii J11</name>
    <dbReference type="NCBI Taxonomy" id="936133"/>
    <lineage>
        <taxon>Bacteria</taxon>
        <taxon>Pseudomonadati</taxon>
        <taxon>Pseudomonadota</taxon>
        <taxon>Betaproteobacteria</taxon>
        <taxon>Burkholderiales</taxon>
        <taxon>Burkholderiaceae</taxon>
        <taxon>Cupriavidus</taxon>
    </lineage>
</organism>
<dbReference type="AlphaFoldDB" id="A0A562BUH7"/>
<keyword evidence="2" id="KW-1185">Reference proteome</keyword>
<protein>
    <recommendedName>
        <fullName evidence="3">Anti-sigma regulatory factor (Ser/Thr protein kinase)</fullName>
    </recommendedName>
</protein>
<dbReference type="PANTHER" id="PTHR35801">
    <property type="entry name" value="PHOSPHOSERINE PHOSPHATASE RSBX"/>
    <property type="match status" value="1"/>
</dbReference>
<sequence length="356" mass="36475">MQTRIPIDGPGAAARAQQLAVALAVRCGFGEIATERLGQAAVVAAEDMLRHAGGGTLYLRPLQEEVIGAAAPQVEMIALDRDTAAGGRGHPAGEPVAPERLAVLSELASALDGYDSGRGCALRMTLSPADRPMPMALPPVVVGVVGACGEADGVPAGVNIQSARGLANVVMGLGRGADAARRVAALQGFGARVQQIERVREAMPALNGMALAAAQMEAAEGRVRVVGAGRFGACVLEPAASRAAVRRSLCRADAHAEARIAGQPSAVAQAQGAWPPHSLLVLHGDDLAWPWTLEALPGLLERHPSIVAAVLHRDFSRTPGGGCVLACRRSDECLPLAGPPAGKGRKGRLDRIAAGD</sequence>
<reference evidence="1 2" key="1">
    <citation type="submission" date="2019-07" db="EMBL/GenBank/DDBJ databases">
        <title>Genome sequencing of lignin-degrading bacterial isolates.</title>
        <authorList>
            <person name="Gladden J."/>
        </authorList>
    </citation>
    <scope>NUCLEOTIDE SEQUENCE [LARGE SCALE GENOMIC DNA]</scope>
    <source>
        <strain evidence="1 2">J11</strain>
    </source>
</reference>
<gene>
    <name evidence="1" type="ORF">L602_001200000530</name>
</gene>
<name>A0A562BUH7_9BURK</name>
<dbReference type="PANTHER" id="PTHR35801:SF1">
    <property type="entry name" value="PHOSPHOSERINE PHOSPHATASE RSBX"/>
    <property type="match status" value="1"/>
</dbReference>
<evidence type="ECO:0008006" key="3">
    <source>
        <dbReference type="Google" id="ProtNLM"/>
    </source>
</evidence>
<dbReference type="Proteomes" id="UP000318141">
    <property type="component" value="Unassembled WGS sequence"/>
</dbReference>
<dbReference type="EMBL" id="VLJN01000004">
    <property type="protein sequence ID" value="TWG88460.1"/>
    <property type="molecule type" value="Genomic_DNA"/>
</dbReference>
<dbReference type="OrthoDB" id="479131at2"/>
<proteinExistence type="predicted"/>